<organism evidence="3 4">
    <name type="scientific">Ramlibacter humi</name>
    <dbReference type="NCBI Taxonomy" id="2530451"/>
    <lineage>
        <taxon>Bacteria</taxon>
        <taxon>Pseudomonadati</taxon>
        <taxon>Pseudomonadota</taxon>
        <taxon>Betaproteobacteria</taxon>
        <taxon>Burkholderiales</taxon>
        <taxon>Comamonadaceae</taxon>
        <taxon>Ramlibacter</taxon>
    </lineage>
</organism>
<dbReference type="RefSeq" id="WP_135247722.1">
    <property type="nucleotide sequence ID" value="NZ_SMLK01000001.1"/>
</dbReference>
<keyword evidence="4" id="KW-1185">Reference proteome</keyword>
<dbReference type="Proteomes" id="UP000297839">
    <property type="component" value="Unassembled WGS sequence"/>
</dbReference>
<feature type="signal peptide" evidence="2">
    <location>
        <begin position="1"/>
        <end position="24"/>
    </location>
</feature>
<gene>
    <name evidence="3" type="ORF">EZ216_01060</name>
</gene>
<dbReference type="Pfam" id="PF13211">
    <property type="entry name" value="DUF4019"/>
    <property type="match status" value="1"/>
</dbReference>
<keyword evidence="2" id="KW-0732">Signal</keyword>
<dbReference type="EMBL" id="SMLK01000001">
    <property type="protein sequence ID" value="TFZ07784.1"/>
    <property type="molecule type" value="Genomic_DNA"/>
</dbReference>
<accession>A0A4Z0C9X7</accession>
<dbReference type="OrthoDB" id="8929305at2"/>
<feature type="region of interest" description="Disordered" evidence="1">
    <location>
        <begin position="37"/>
        <end position="63"/>
    </location>
</feature>
<name>A0A4Z0C9X7_9BURK</name>
<dbReference type="InterPro" id="IPR025091">
    <property type="entry name" value="DUF4019"/>
</dbReference>
<evidence type="ECO:0000256" key="1">
    <source>
        <dbReference type="SAM" id="MobiDB-lite"/>
    </source>
</evidence>
<evidence type="ECO:0000256" key="2">
    <source>
        <dbReference type="SAM" id="SignalP"/>
    </source>
</evidence>
<evidence type="ECO:0000313" key="4">
    <source>
        <dbReference type="Proteomes" id="UP000297839"/>
    </source>
</evidence>
<feature type="compositionally biased region" description="Low complexity" evidence="1">
    <location>
        <begin position="45"/>
        <end position="60"/>
    </location>
</feature>
<feature type="chain" id="PRO_5021379114" evidence="2">
    <location>
        <begin position="25"/>
        <end position="179"/>
    </location>
</feature>
<reference evidence="3 4" key="1">
    <citation type="submission" date="2019-03" db="EMBL/GenBank/DDBJ databases">
        <title>Ramlibacter sp. 18x22-1, whole genome shotgun sequence.</title>
        <authorList>
            <person name="Zhang X."/>
            <person name="Feng G."/>
            <person name="Zhu H."/>
        </authorList>
    </citation>
    <scope>NUCLEOTIDE SEQUENCE [LARGE SCALE GENOMIC DNA]</scope>
    <source>
        <strain evidence="3 4">18x22-1</strain>
    </source>
</reference>
<proteinExistence type="predicted"/>
<protein>
    <submittedName>
        <fullName evidence="3">DUF4019 domain-containing protein</fullName>
    </submittedName>
</protein>
<evidence type="ECO:0000313" key="3">
    <source>
        <dbReference type="EMBL" id="TFZ07784.1"/>
    </source>
</evidence>
<dbReference type="AlphaFoldDB" id="A0A4Z0C9X7"/>
<sequence>MHPITRHLFASALLGLLVAVSAHAQLKSGNAGRGLGVPSVPAPESPAAAASAPAAPEGAAISPDDERLTAGRLAAAGWLTLLDRRDWGTAWETSAAVFRKNVPLDRWMDGIPKVRGEVGSLQDRQPEAMNLRTDMPGQPKGEYVSIVFRSQFAQKTLEEVVTTTREADGRWRVTGYTAQ</sequence>
<comment type="caution">
    <text evidence="3">The sequence shown here is derived from an EMBL/GenBank/DDBJ whole genome shotgun (WGS) entry which is preliminary data.</text>
</comment>